<organism evidence="6 7">
    <name type="scientific">Bizionia myxarmorum</name>
    <dbReference type="NCBI Taxonomy" id="291186"/>
    <lineage>
        <taxon>Bacteria</taxon>
        <taxon>Pseudomonadati</taxon>
        <taxon>Bacteroidota</taxon>
        <taxon>Flavobacteriia</taxon>
        <taxon>Flavobacteriales</taxon>
        <taxon>Flavobacteriaceae</taxon>
        <taxon>Bizionia</taxon>
    </lineage>
</organism>
<gene>
    <name evidence="6" type="ORF">ES674_04950</name>
</gene>
<reference evidence="6 7" key="1">
    <citation type="submission" date="2019-08" db="EMBL/GenBank/DDBJ databases">
        <title>Genomes of Antarctic Bizionia species.</title>
        <authorList>
            <person name="Bowman J.P."/>
        </authorList>
    </citation>
    <scope>NUCLEOTIDE SEQUENCE [LARGE SCALE GENOMIC DNA]</scope>
    <source>
        <strain evidence="6 7">ADA-4</strain>
    </source>
</reference>
<dbReference type="InterPro" id="IPR036986">
    <property type="entry name" value="S4_RNA-bd_sf"/>
</dbReference>
<proteinExistence type="inferred from homology"/>
<dbReference type="PANTHER" id="PTHR47683:SF2">
    <property type="entry name" value="RNA-BINDING S4 DOMAIN-CONTAINING PROTEIN"/>
    <property type="match status" value="1"/>
</dbReference>
<evidence type="ECO:0000256" key="3">
    <source>
        <dbReference type="PROSITE-ProRule" id="PRU00182"/>
    </source>
</evidence>
<evidence type="ECO:0000313" key="7">
    <source>
        <dbReference type="Proteomes" id="UP000323720"/>
    </source>
</evidence>
<evidence type="ECO:0000256" key="2">
    <source>
        <dbReference type="ARBA" id="ARBA00023235"/>
    </source>
</evidence>
<dbReference type="Gene3D" id="3.30.70.1560">
    <property type="entry name" value="Alpha-L RNA-binding motif"/>
    <property type="match status" value="1"/>
</dbReference>
<dbReference type="InterPro" id="IPR020103">
    <property type="entry name" value="PsdUridine_synth_cat_dom_sf"/>
</dbReference>
<keyword evidence="3" id="KW-0694">RNA-binding</keyword>
<dbReference type="GO" id="GO:0003723">
    <property type="term" value="F:RNA binding"/>
    <property type="evidence" value="ECO:0007669"/>
    <property type="project" value="UniProtKB-KW"/>
</dbReference>
<dbReference type="Proteomes" id="UP000323720">
    <property type="component" value="Unassembled WGS sequence"/>
</dbReference>
<dbReference type="OrthoDB" id="9807213at2"/>
<protein>
    <submittedName>
        <fullName evidence="6">rRNA pseudouridine synthase</fullName>
    </submittedName>
</protein>
<dbReference type="InterPro" id="IPR042092">
    <property type="entry name" value="PsdUridine_s_RsuA/RluB/E/F_cat"/>
</dbReference>
<dbReference type="Pfam" id="PF00849">
    <property type="entry name" value="PseudoU_synth_2"/>
    <property type="match status" value="1"/>
</dbReference>
<evidence type="ECO:0000256" key="1">
    <source>
        <dbReference type="ARBA" id="ARBA00008348"/>
    </source>
</evidence>
<evidence type="ECO:0000313" key="6">
    <source>
        <dbReference type="EMBL" id="TYB79125.1"/>
    </source>
</evidence>
<feature type="compositionally biased region" description="Basic and acidic residues" evidence="4">
    <location>
        <begin position="46"/>
        <end position="55"/>
    </location>
</feature>
<dbReference type="GO" id="GO:0000455">
    <property type="term" value="P:enzyme-directed rRNA pseudouridine synthesis"/>
    <property type="evidence" value="ECO:0007669"/>
    <property type="project" value="UniProtKB-ARBA"/>
</dbReference>
<dbReference type="PROSITE" id="PS50889">
    <property type="entry name" value="S4"/>
    <property type="match status" value="1"/>
</dbReference>
<dbReference type="Gene3D" id="3.10.290.10">
    <property type="entry name" value="RNA-binding S4 domain"/>
    <property type="match status" value="1"/>
</dbReference>
<dbReference type="SMART" id="SM00363">
    <property type="entry name" value="S4"/>
    <property type="match status" value="1"/>
</dbReference>
<dbReference type="Gene3D" id="3.30.70.580">
    <property type="entry name" value="Pseudouridine synthase I, catalytic domain, N-terminal subdomain"/>
    <property type="match status" value="1"/>
</dbReference>
<feature type="domain" description="RNA-binding S4" evidence="5">
    <location>
        <begin position="74"/>
        <end position="136"/>
    </location>
</feature>
<dbReference type="AlphaFoldDB" id="A0A5D0REC7"/>
<dbReference type="InterPro" id="IPR002942">
    <property type="entry name" value="S4_RNA-bd"/>
</dbReference>
<dbReference type="SUPFAM" id="SSF55120">
    <property type="entry name" value="Pseudouridine synthase"/>
    <property type="match status" value="1"/>
</dbReference>
<feature type="compositionally biased region" description="Low complexity" evidence="4">
    <location>
        <begin position="1"/>
        <end position="16"/>
    </location>
</feature>
<feature type="compositionally biased region" description="Polar residues" evidence="4">
    <location>
        <begin position="56"/>
        <end position="69"/>
    </location>
</feature>
<dbReference type="InterPro" id="IPR050343">
    <property type="entry name" value="RsuA_PseudoU_synthase"/>
</dbReference>
<keyword evidence="7" id="KW-1185">Reference proteome</keyword>
<dbReference type="CDD" id="cd00165">
    <property type="entry name" value="S4"/>
    <property type="match status" value="1"/>
</dbReference>
<dbReference type="GO" id="GO:0120159">
    <property type="term" value="F:rRNA pseudouridine synthase activity"/>
    <property type="evidence" value="ECO:0007669"/>
    <property type="project" value="UniProtKB-ARBA"/>
</dbReference>
<dbReference type="FunFam" id="3.10.290.10:FF:000003">
    <property type="entry name" value="Pseudouridine synthase"/>
    <property type="match status" value="1"/>
</dbReference>
<dbReference type="SUPFAM" id="SSF55174">
    <property type="entry name" value="Alpha-L RNA-binding motif"/>
    <property type="match status" value="1"/>
</dbReference>
<dbReference type="InterPro" id="IPR020094">
    <property type="entry name" value="TruA/RsuA/RluB/E/F_N"/>
</dbReference>
<name>A0A5D0REC7_9FLAO</name>
<dbReference type="EMBL" id="VSKK01000001">
    <property type="protein sequence ID" value="TYB79125.1"/>
    <property type="molecule type" value="Genomic_DNA"/>
</dbReference>
<accession>A0A5D0REC7</accession>
<evidence type="ECO:0000259" key="5">
    <source>
        <dbReference type="SMART" id="SM00363"/>
    </source>
</evidence>
<feature type="region of interest" description="Disordered" evidence="4">
    <location>
        <begin position="1"/>
        <end position="69"/>
    </location>
</feature>
<evidence type="ECO:0000256" key="4">
    <source>
        <dbReference type="SAM" id="MobiDB-lite"/>
    </source>
</evidence>
<dbReference type="Pfam" id="PF01479">
    <property type="entry name" value="S4"/>
    <property type="match status" value="1"/>
</dbReference>
<dbReference type="InterPro" id="IPR006145">
    <property type="entry name" value="PsdUridine_synth_RsuA/RluA"/>
</dbReference>
<comment type="caution">
    <text evidence="6">The sequence shown here is derived from an EMBL/GenBank/DDBJ whole genome shotgun (WGS) entry which is preliminary data.</text>
</comment>
<dbReference type="PANTHER" id="PTHR47683">
    <property type="entry name" value="PSEUDOURIDINE SYNTHASE FAMILY PROTEIN-RELATED"/>
    <property type="match status" value="1"/>
</dbReference>
<sequence length="305" mass="33700">MSRQQGSGGKSKSAGRGQEDGRDNVSGRGSDNAKSKSFARGNAPIKKKESPEKPRVTTSKAKVATSKSNDSGEMRLNKYIANSGICSRREADEHIAIGLVTVNGKIVTEMGYKVLLEDDVRYDGRRINPEKKAYVLLNKPKGFATTTSDGKGRTVMDLVANATSSRVKPIGRLGRNSTGLLLFTNDEEIVKKFTNSKTGVSRLFQVELDKNLKFEDLKSIQDGIKIEGKLVPVEEISYIEGQSKNLIGLKIKNTGNTIIRTIFEHLNYDLIKIDCVAIAHLTKKDIPRGHWKHLTIQEINTLKML</sequence>
<dbReference type="RefSeq" id="WP_148402862.1">
    <property type="nucleotide sequence ID" value="NZ_VSKK01000001.1"/>
</dbReference>
<comment type="similarity">
    <text evidence="1">Belongs to the pseudouridine synthase RsuA family.</text>
</comment>
<keyword evidence="2" id="KW-0413">Isomerase</keyword>